<comment type="caution">
    <text evidence="2">The sequence shown here is derived from an EMBL/GenBank/DDBJ whole genome shotgun (WGS) entry which is preliminary data.</text>
</comment>
<evidence type="ECO:0000313" key="3">
    <source>
        <dbReference type="Proteomes" id="UP000518266"/>
    </source>
</evidence>
<proteinExistence type="predicted"/>
<keyword evidence="1" id="KW-0472">Membrane</keyword>
<dbReference type="Proteomes" id="UP000518266">
    <property type="component" value="Unassembled WGS sequence"/>
</dbReference>
<protein>
    <submittedName>
        <fullName evidence="2">Uncharacterized protein</fullName>
    </submittedName>
</protein>
<dbReference type="EMBL" id="JAAKFY010000011">
    <property type="protein sequence ID" value="KAF3850297.1"/>
    <property type="molecule type" value="Genomic_DNA"/>
</dbReference>
<feature type="transmembrane region" description="Helical" evidence="1">
    <location>
        <begin position="66"/>
        <end position="89"/>
    </location>
</feature>
<name>A0A7J5YPC8_DISMA</name>
<accession>A0A7J5YPC8</accession>
<dbReference type="OrthoDB" id="8936750at2759"/>
<keyword evidence="3" id="KW-1185">Reference proteome</keyword>
<keyword evidence="1" id="KW-1133">Transmembrane helix</keyword>
<sequence>MFLMVMWSASEGKTCRALLLLLSTSSQKRFFSSRKKSLEAHHGVCGFSGSHHHRGYSQIWRRAKGLLRLILVSVGLAALIMILVAVNIWTRAKGENIHRLNLNKQTQMDEIN</sequence>
<feature type="non-terminal residue" evidence="2">
    <location>
        <position position="1"/>
    </location>
</feature>
<dbReference type="AlphaFoldDB" id="A0A7J5YPC8"/>
<evidence type="ECO:0000256" key="1">
    <source>
        <dbReference type="SAM" id="Phobius"/>
    </source>
</evidence>
<reference evidence="2 3" key="1">
    <citation type="submission" date="2020-03" db="EMBL/GenBank/DDBJ databases">
        <title>Dissostichus mawsoni Genome sequencing and assembly.</title>
        <authorList>
            <person name="Park H."/>
        </authorList>
    </citation>
    <scope>NUCLEOTIDE SEQUENCE [LARGE SCALE GENOMIC DNA]</scope>
    <source>
        <strain evidence="2">DM0001</strain>
        <tissue evidence="2">Muscle</tissue>
    </source>
</reference>
<keyword evidence="1" id="KW-0812">Transmembrane</keyword>
<evidence type="ECO:0000313" key="2">
    <source>
        <dbReference type="EMBL" id="KAF3850297.1"/>
    </source>
</evidence>
<gene>
    <name evidence="2" type="ORF">F7725_020016</name>
</gene>
<organism evidence="2 3">
    <name type="scientific">Dissostichus mawsoni</name>
    <name type="common">Antarctic cod</name>
    <dbReference type="NCBI Taxonomy" id="36200"/>
    <lineage>
        <taxon>Eukaryota</taxon>
        <taxon>Metazoa</taxon>
        <taxon>Chordata</taxon>
        <taxon>Craniata</taxon>
        <taxon>Vertebrata</taxon>
        <taxon>Euteleostomi</taxon>
        <taxon>Actinopterygii</taxon>
        <taxon>Neopterygii</taxon>
        <taxon>Teleostei</taxon>
        <taxon>Neoteleostei</taxon>
        <taxon>Acanthomorphata</taxon>
        <taxon>Eupercaria</taxon>
        <taxon>Perciformes</taxon>
        <taxon>Notothenioidei</taxon>
        <taxon>Nototheniidae</taxon>
        <taxon>Dissostichus</taxon>
    </lineage>
</organism>